<evidence type="ECO:0000313" key="2">
    <source>
        <dbReference type="EMBL" id="RNB51266.1"/>
    </source>
</evidence>
<feature type="transmembrane region" description="Helical" evidence="1">
    <location>
        <begin position="176"/>
        <end position="195"/>
    </location>
</feature>
<organism evidence="2 3">
    <name type="scientific">Agromyces tardus</name>
    <dbReference type="NCBI Taxonomy" id="2583849"/>
    <lineage>
        <taxon>Bacteria</taxon>
        <taxon>Bacillati</taxon>
        <taxon>Actinomycetota</taxon>
        <taxon>Actinomycetes</taxon>
        <taxon>Micrococcales</taxon>
        <taxon>Microbacteriaceae</taxon>
        <taxon>Agromyces</taxon>
    </lineage>
</organism>
<feature type="transmembrane region" description="Helical" evidence="1">
    <location>
        <begin position="150"/>
        <end position="169"/>
    </location>
</feature>
<dbReference type="AlphaFoldDB" id="A0A3M8AJ42"/>
<keyword evidence="3" id="KW-1185">Reference proteome</keyword>
<gene>
    <name evidence="2" type="ORF">EDM22_04320</name>
</gene>
<feature type="transmembrane region" description="Helical" evidence="1">
    <location>
        <begin position="69"/>
        <end position="89"/>
    </location>
</feature>
<keyword evidence="1" id="KW-1133">Transmembrane helix</keyword>
<dbReference type="OrthoDB" id="3225559at2"/>
<protein>
    <submittedName>
        <fullName evidence="2">DUF998 domain-containing protein</fullName>
    </submittedName>
</protein>
<feature type="transmembrane region" description="Helical" evidence="1">
    <location>
        <begin position="110"/>
        <end position="130"/>
    </location>
</feature>
<keyword evidence="1" id="KW-0472">Membrane</keyword>
<dbReference type="EMBL" id="RHHB01000004">
    <property type="protein sequence ID" value="RNB51266.1"/>
    <property type="molecule type" value="Genomic_DNA"/>
</dbReference>
<name>A0A3M8AJ42_9MICO</name>
<accession>A0A3M8AJ42</accession>
<feature type="transmembrane region" description="Helical" evidence="1">
    <location>
        <begin position="336"/>
        <end position="355"/>
    </location>
</feature>
<feature type="transmembrane region" description="Helical" evidence="1">
    <location>
        <begin position="255"/>
        <end position="273"/>
    </location>
</feature>
<feature type="transmembrane region" description="Helical" evidence="1">
    <location>
        <begin position="285"/>
        <end position="304"/>
    </location>
</feature>
<feature type="transmembrane region" description="Helical" evidence="1">
    <location>
        <begin position="215"/>
        <end position="235"/>
    </location>
</feature>
<comment type="caution">
    <text evidence="2">The sequence shown here is derived from an EMBL/GenBank/DDBJ whole genome shotgun (WGS) entry which is preliminary data.</text>
</comment>
<proteinExistence type="predicted"/>
<feature type="transmembrane region" description="Helical" evidence="1">
    <location>
        <begin position="311"/>
        <end position="330"/>
    </location>
</feature>
<reference evidence="2 3" key="1">
    <citation type="submission" date="2018-10" db="EMBL/GenBank/DDBJ databases">
        <title>Isolation, diversity and antibacterial activity of antinobacteria from the wheat rhizosphere soil.</title>
        <authorList>
            <person name="Sun T."/>
        </authorList>
    </citation>
    <scope>NUCLEOTIDE SEQUENCE [LARGE SCALE GENOMIC DNA]</scope>
    <source>
        <strain evidence="2 3">SJ-23</strain>
    </source>
</reference>
<keyword evidence="1" id="KW-0812">Transmembrane</keyword>
<evidence type="ECO:0000313" key="3">
    <source>
        <dbReference type="Proteomes" id="UP000275048"/>
    </source>
</evidence>
<dbReference type="Proteomes" id="UP000275048">
    <property type="component" value="Unassembled WGS sequence"/>
</dbReference>
<dbReference type="RefSeq" id="WP_122935834.1">
    <property type="nucleotide sequence ID" value="NZ_JBHSNT010000060.1"/>
</dbReference>
<sequence length="384" mass="40434">MTSTSNVARGGRPVTLRYLLRHPVDTVESLESSALVVGAVAFVIGAIAEALVHWNEPLEIAGRGSLGDFAALGGAIAAVLAFLFGRLLLGRAAAEGALFDRLENPGARLHWFDVVALAVAHGLIALLGWVGTAAVLELSFQGAVVYPLPASMLAGVALALTAYVCFLSAVRMTPMLLSLVLAVFLVFGALAAMLSSTDPLWWEKNLSALGMTDDVSALAFNLTLIVAGLLVTIIARYATAGLPGRTHEEIRGRRLVRYGLVLIGVFLACVGIFPVDEFFAVHNTVATGMAVAFAVLVIGLPWFVPSMPRVFLILGYVYVGVIVVLAVFFVTGYYNLTAVELVAGVLIFSWIIVFLRNTGTARRADAAVQADAAEPALAPEASVA</sequence>
<feature type="transmembrane region" description="Helical" evidence="1">
    <location>
        <begin position="34"/>
        <end position="54"/>
    </location>
</feature>
<evidence type="ECO:0000256" key="1">
    <source>
        <dbReference type="SAM" id="Phobius"/>
    </source>
</evidence>
<dbReference type="InterPro" id="IPR009339">
    <property type="entry name" value="DUF998"/>
</dbReference>
<dbReference type="Pfam" id="PF06197">
    <property type="entry name" value="DUF998"/>
    <property type="match status" value="1"/>
</dbReference>